<evidence type="ECO:0008006" key="3">
    <source>
        <dbReference type="Google" id="ProtNLM"/>
    </source>
</evidence>
<sequence>MKTIDMLLAHFGGNPIIPLETAANFLQYKPDTLKQKIDNGEIRIPYFSIEEDGQKARPSQKAQKFLYLTEIAAVIDRKRIASRENSESVWEEADAA</sequence>
<gene>
    <name evidence="1" type="ORF">GCM10022404_25440</name>
</gene>
<reference evidence="2" key="1">
    <citation type="journal article" date="2019" name="Int. J. Syst. Evol. Microbiol.">
        <title>The Global Catalogue of Microorganisms (GCM) 10K type strain sequencing project: providing services to taxonomists for standard genome sequencing and annotation.</title>
        <authorList>
            <consortium name="The Broad Institute Genomics Platform"/>
            <consortium name="The Broad Institute Genome Sequencing Center for Infectious Disease"/>
            <person name="Wu L."/>
            <person name="Ma J."/>
        </authorList>
    </citation>
    <scope>NUCLEOTIDE SEQUENCE [LARGE SCALE GENOMIC DNA]</scope>
    <source>
        <strain evidence="2">JCM 17190</strain>
    </source>
</reference>
<dbReference type="Proteomes" id="UP001399917">
    <property type="component" value="Unassembled WGS sequence"/>
</dbReference>
<dbReference type="EMBL" id="BAABDF010000007">
    <property type="protein sequence ID" value="GAA3874512.1"/>
    <property type="molecule type" value="Genomic_DNA"/>
</dbReference>
<keyword evidence="2" id="KW-1185">Reference proteome</keyword>
<proteinExistence type="predicted"/>
<dbReference type="Pfam" id="PF11112">
    <property type="entry name" value="PyocinActivator"/>
    <property type="match status" value="1"/>
</dbReference>
<organism evidence="1 2">
    <name type="scientific">Celeribacter arenosi</name>
    <dbReference type="NCBI Taxonomy" id="792649"/>
    <lineage>
        <taxon>Bacteria</taxon>
        <taxon>Pseudomonadati</taxon>
        <taxon>Pseudomonadota</taxon>
        <taxon>Alphaproteobacteria</taxon>
        <taxon>Rhodobacterales</taxon>
        <taxon>Roseobacteraceae</taxon>
        <taxon>Celeribacter</taxon>
    </lineage>
</organism>
<evidence type="ECO:0000313" key="2">
    <source>
        <dbReference type="Proteomes" id="UP001399917"/>
    </source>
</evidence>
<evidence type="ECO:0000313" key="1">
    <source>
        <dbReference type="EMBL" id="GAA3874512.1"/>
    </source>
</evidence>
<dbReference type="RefSeq" id="WP_344847645.1">
    <property type="nucleotide sequence ID" value="NZ_BAABDF010000007.1"/>
</dbReference>
<name>A0ABP7KG54_9RHOB</name>
<dbReference type="InterPro" id="IPR020518">
    <property type="entry name" value="Tscrpt_reg_PrtN"/>
</dbReference>
<protein>
    <recommendedName>
        <fullName evidence="3">Pyocin activator protein PrtN</fullName>
    </recommendedName>
</protein>
<accession>A0ABP7KG54</accession>
<comment type="caution">
    <text evidence="1">The sequence shown here is derived from an EMBL/GenBank/DDBJ whole genome shotgun (WGS) entry which is preliminary data.</text>
</comment>